<keyword evidence="1" id="KW-1133">Transmembrane helix</keyword>
<organism evidence="2 3">
    <name type="scientific">Actinomyces respiraculi</name>
    <dbReference type="NCBI Taxonomy" id="2744574"/>
    <lineage>
        <taxon>Bacteria</taxon>
        <taxon>Bacillati</taxon>
        <taxon>Actinomycetota</taxon>
        <taxon>Actinomycetes</taxon>
        <taxon>Actinomycetales</taxon>
        <taxon>Actinomycetaceae</taxon>
        <taxon>Actinomyces</taxon>
    </lineage>
</organism>
<keyword evidence="1" id="KW-0472">Membrane</keyword>
<evidence type="ECO:0000256" key="1">
    <source>
        <dbReference type="SAM" id="Phobius"/>
    </source>
</evidence>
<feature type="transmembrane region" description="Helical" evidence="1">
    <location>
        <begin position="20"/>
        <end position="42"/>
    </location>
</feature>
<name>A0A7T0LKU9_9ACTO</name>
<accession>A0A7T0LKU9</accession>
<protein>
    <submittedName>
        <fullName evidence="2">Uncharacterized protein</fullName>
    </submittedName>
</protein>
<dbReference type="EMBL" id="CP063989">
    <property type="protein sequence ID" value="QPL05013.1"/>
    <property type="molecule type" value="Genomic_DNA"/>
</dbReference>
<dbReference type="RefSeq" id="WP_166857881.1">
    <property type="nucleotide sequence ID" value="NZ_CP063989.1"/>
</dbReference>
<proteinExistence type="predicted"/>
<feature type="transmembrane region" description="Helical" evidence="1">
    <location>
        <begin position="81"/>
        <end position="100"/>
    </location>
</feature>
<keyword evidence="3" id="KW-1185">Reference proteome</keyword>
<sequence>MTTTNWQNEREPRGRSTPVILGVGWAASLVGYLLVRVAITAVGPGAGLVNFALVLMLPALSALGATLAVPPAWLQGATGALRHALVVIPVPLVFTIVAIVSSPTQWMTGRLIVTMSVVMLLGVLAGGLLGRLLRRDPDRTFSSS</sequence>
<dbReference type="KEGG" id="arep:ID810_09730"/>
<dbReference type="Proteomes" id="UP000594637">
    <property type="component" value="Chromosome"/>
</dbReference>
<keyword evidence="1" id="KW-0812">Transmembrane</keyword>
<reference evidence="2 3" key="1">
    <citation type="submission" date="2020-11" db="EMBL/GenBank/DDBJ databases">
        <title>Actinomyces sp. ZJ750.</title>
        <authorList>
            <person name="Zhou J."/>
        </authorList>
    </citation>
    <scope>NUCLEOTIDE SEQUENCE [LARGE SCALE GENOMIC DNA]</scope>
    <source>
        <strain evidence="2 3">ZJ750</strain>
    </source>
</reference>
<dbReference type="AlphaFoldDB" id="A0A7T0LKU9"/>
<evidence type="ECO:0000313" key="2">
    <source>
        <dbReference type="EMBL" id="QPL05013.1"/>
    </source>
</evidence>
<evidence type="ECO:0000313" key="3">
    <source>
        <dbReference type="Proteomes" id="UP000594637"/>
    </source>
</evidence>
<feature type="transmembrane region" description="Helical" evidence="1">
    <location>
        <begin position="112"/>
        <end position="133"/>
    </location>
</feature>
<gene>
    <name evidence="2" type="ORF">ID810_09730</name>
</gene>
<feature type="transmembrane region" description="Helical" evidence="1">
    <location>
        <begin position="48"/>
        <end position="69"/>
    </location>
</feature>